<feature type="signal peptide" evidence="1">
    <location>
        <begin position="1"/>
        <end position="32"/>
    </location>
</feature>
<accession>A0AAN1WHX3</accession>
<evidence type="ECO:0000313" key="2">
    <source>
        <dbReference type="EMBL" id="BCD97850.1"/>
    </source>
</evidence>
<proteinExistence type="predicted"/>
<dbReference type="RefSeq" id="WP_236981801.1">
    <property type="nucleotide sequence ID" value="NZ_AP023086.1"/>
</dbReference>
<dbReference type="KEGG" id="marq:MARGE09_P2051"/>
<evidence type="ECO:0008006" key="4">
    <source>
        <dbReference type="Google" id="ProtNLM"/>
    </source>
</evidence>
<keyword evidence="3" id="KW-1185">Reference proteome</keyword>
<dbReference type="EMBL" id="AP023086">
    <property type="protein sequence ID" value="BCD97850.1"/>
    <property type="molecule type" value="Genomic_DNA"/>
</dbReference>
<keyword evidence="1" id="KW-0732">Signal</keyword>
<gene>
    <name evidence="2" type="ORF">MARGE09_P2051</name>
</gene>
<dbReference type="Proteomes" id="UP001320119">
    <property type="component" value="Chromosome"/>
</dbReference>
<reference evidence="2 3" key="1">
    <citation type="journal article" date="2022" name="IScience">
        <title>An ultrasensitive nanofiber-based assay for enzymatic hydrolysis and deep-sea microbial degradation of cellulose.</title>
        <authorList>
            <person name="Tsudome M."/>
            <person name="Tachioka M."/>
            <person name="Miyazaki M."/>
            <person name="Uchimura K."/>
            <person name="Tsuda M."/>
            <person name="Takaki Y."/>
            <person name="Deguchi S."/>
        </authorList>
    </citation>
    <scope>NUCLEOTIDE SEQUENCE [LARGE SCALE GENOMIC DNA]</scope>
    <source>
        <strain evidence="2 3">GE09</strain>
    </source>
</reference>
<evidence type="ECO:0000256" key="1">
    <source>
        <dbReference type="SAM" id="SignalP"/>
    </source>
</evidence>
<protein>
    <recommendedName>
        <fullName evidence="4">Surface antigen domain-containing protein</fullName>
    </recommendedName>
</protein>
<evidence type="ECO:0000313" key="3">
    <source>
        <dbReference type="Proteomes" id="UP001320119"/>
    </source>
</evidence>
<sequence>MIMKPSFLRLRAPIVASAILTSSLFGAQAAHALNVSFLKNSILGDFSHEEIAEFKKFIRDGLDTLEDHKEVTWRSSTSDLAGKYKVKFTYTSGNHTCRRSLFLLANGEAREAYRFDICKVDNQWQVKDTPARRFTEDDWAKLSNSAELALESANIGHPYSWYNPETQHSGVNVVTANYRQNSKKCRDIAISISDSKGESSNGNYSFCLAKDKTWQRNFSNH</sequence>
<feature type="chain" id="PRO_5042894126" description="Surface antigen domain-containing protein" evidence="1">
    <location>
        <begin position="33"/>
        <end position="221"/>
    </location>
</feature>
<name>A0AAN1WHX3_9GAMM</name>
<organism evidence="2 3">
    <name type="scientific">Marinagarivorans cellulosilyticus</name>
    <dbReference type="NCBI Taxonomy" id="2721545"/>
    <lineage>
        <taxon>Bacteria</taxon>
        <taxon>Pseudomonadati</taxon>
        <taxon>Pseudomonadota</taxon>
        <taxon>Gammaproteobacteria</taxon>
        <taxon>Cellvibrionales</taxon>
        <taxon>Cellvibrionaceae</taxon>
        <taxon>Marinagarivorans</taxon>
    </lineage>
</organism>
<dbReference type="AlphaFoldDB" id="A0AAN1WHX3"/>